<dbReference type="GO" id="GO:0008270">
    <property type="term" value="F:zinc ion binding"/>
    <property type="evidence" value="ECO:0007669"/>
    <property type="project" value="TreeGrafter"/>
</dbReference>
<evidence type="ECO:0000256" key="3">
    <source>
        <dbReference type="ARBA" id="ARBA00022723"/>
    </source>
</evidence>
<proteinExistence type="inferred from homology"/>
<dbReference type="PIRSF" id="PIRSF005624">
    <property type="entry name" value="Ni-bind_GTPase"/>
    <property type="match status" value="1"/>
</dbReference>
<evidence type="ECO:0000259" key="8">
    <source>
        <dbReference type="Pfam" id="PF02492"/>
    </source>
</evidence>
<name>A0A1I1YJ80_9ACTN</name>
<dbReference type="EMBL" id="FOMZ01000009">
    <property type="protein sequence ID" value="SFE19551.1"/>
    <property type="molecule type" value="Genomic_DNA"/>
</dbReference>
<keyword evidence="2" id="KW-0533">Nickel</keyword>
<keyword evidence="10" id="KW-1185">Reference proteome</keyword>
<gene>
    <name evidence="9" type="ORF">SAMN04487819_10956</name>
</gene>
<dbReference type="CDD" id="cd05390">
    <property type="entry name" value="HypB"/>
    <property type="match status" value="1"/>
</dbReference>
<dbReference type="NCBIfam" id="TIGR00073">
    <property type="entry name" value="hypB"/>
    <property type="match status" value="1"/>
</dbReference>
<keyword evidence="6" id="KW-0862">Zinc</keyword>
<evidence type="ECO:0000256" key="2">
    <source>
        <dbReference type="ARBA" id="ARBA00022596"/>
    </source>
</evidence>
<dbReference type="PANTHER" id="PTHR30134:SF2">
    <property type="entry name" value="HYDROGENASE MATURATION FACTOR HYPB"/>
    <property type="match status" value="1"/>
</dbReference>
<keyword evidence="5" id="KW-0378">Hydrolase</keyword>
<dbReference type="Proteomes" id="UP000198716">
    <property type="component" value="Unassembled WGS sequence"/>
</dbReference>
<accession>A0A1I1YJ80</accession>
<dbReference type="GO" id="GO:0016151">
    <property type="term" value="F:nickel cation binding"/>
    <property type="evidence" value="ECO:0007669"/>
    <property type="project" value="InterPro"/>
</dbReference>
<evidence type="ECO:0000256" key="7">
    <source>
        <dbReference type="ARBA" id="ARBA00023134"/>
    </source>
</evidence>
<sequence>MHAPDDSETAVPEQDGVTRRVELEREVLAKNDTLAERNRQWLTERGVLALNLMSSPGAGKTTLLERTLAGSASSVPLAVIEGDQETLRDSERLRRAGADVVQINTGAGCHLDAEMVGSALRSLRPAPGSVVLVENVGNLVCPALFDLGEYAKVVIAAVTEGEDKPLKYPNMFAHTDLVLLNKTDLLPHLSFEVDRFAEYARRINPGVEILPVSATTGEGLSAWYDWLAGHVSSPLHQGV</sequence>
<dbReference type="GO" id="GO:0051604">
    <property type="term" value="P:protein maturation"/>
    <property type="evidence" value="ECO:0007669"/>
    <property type="project" value="InterPro"/>
</dbReference>
<dbReference type="InterPro" id="IPR027417">
    <property type="entry name" value="P-loop_NTPase"/>
</dbReference>
<dbReference type="SUPFAM" id="SSF52540">
    <property type="entry name" value="P-loop containing nucleoside triphosphate hydrolases"/>
    <property type="match status" value="1"/>
</dbReference>
<dbReference type="InterPro" id="IPR003495">
    <property type="entry name" value="CobW/HypB/UreG_nucleotide-bd"/>
</dbReference>
<dbReference type="Pfam" id="PF02492">
    <property type="entry name" value="cobW"/>
    <property type="match status" value="1"/>
</dbReference>
<evidence type="ECO:0000256" key="4">
    <source>
        <dbReference type="ARBA" id="ARBA00022741"/>
    </source>
</evidence>
<dbReference type="PANTHER" id="PTHR30134">
    <property type="entry name" value="HYDROGENASE PROTEIN ASSEMBLY PROTEIN, NICKEL CHAPERONE"/>
    <property type="match status" value="1"/>
</dbReference>
<reference evidence="10" key="1">
    <citation type="submission" date="2016-10" db="EMBL/GenBank/DDBJ databases">
        <authorList>
            <person name="Varghese N."/>
            <person name="Submissions S."/>
        </authorList>
    </citation>
    <scope>NUCLEOTIDE SEQUENCE [LARGE SCALE GENOMIC DNA]</scope>
    <source>
        <strain evidence="10">DSM 45004</strain>
    </source>
</reference>
<keyword evidence="7" id="KW-0342">GTP-binding</keyword>
<dbReference type="GO" id="GO:0003924">
    <property type="term" value="F:GTPase activity"/>
    <property type="evidence" value="ECO:0007669"/>
    <property type="project" value="InterPro"/>
</dbReference>
<dbReference type="AlphaFoldDB" id="A0A1I1YJ80"/>
<evidence type="ECO:0000313" key="9">
    <source>
        <dbReference type="EMBL" id="SFE19551.1"/>
    </source>
</evidence>
<dbReference type="Gene3D" id="3.40.50.300">
    <property type="entry name" value="P-loop containing nucleotide triphosphate hydrolases"/>
    <property type="match status" value="1"/>
</dbReference>
<dbReference type="GO" id="GO:0005525">
    <property type="term" value="F:GTP binding"/>
    <property type="evidence" value="ECO:0007669"/>
    <property type="project" value="UniProtKB-KW"/>
</dbReference>
<keyword evidence="4" id="KW-0547">Nucleotide-binding</keyword>
<keyword evidence="3" id="KW-0479">Metal-binding</keyword>
<evidence type="ECO:0000256" key="6">
    <source>
        <dbReference type="ARBA" id="ARBA00022833"/>
    </source>
</evidence>
<evidence type="ECO:0000313" key="10">
    <source>
        <dbReference type="Proteomes" id="UP000198716"/>
    </source>
</evidence>
<dbReference type="InterPro" id="IPR004392">
    <property type="entry name" value="Hyd_mat_HypB"/>
</dbReference>
<feature type="domain" description="CobW/HypB/UreG nucleotide-binding" evidence="8">
    <location>
        <begin position="51"/>
        <end position="210"/>
    </location>
</feature>
<protein>
    <submittedName>
        <fullName evidence="9">Hydrogenase nickel incorporation protein HypB</fullName>
    </submittedName>
</protein>
<evidence type="ECO:0000256" key="5">
    <source>
        <dbReference type="ARBA" id="ARBA00022801"/>
    </source>
</evidence>
<organism evidence="9 10">
    <name type="scientific">Actinopolyspora alba</name>
    <dbReference type="NCBI Taxonomy" id="673379"/>
    <lineage>
        <taxon>Bacteria</taxon>
        <taxon>Bacillati</taxon>
        <taxon>Actinomycetota</taxon>
        <taxon>Actinomycetes</taxon>
        <taxon>Actinopolysporales</taxon>
        <taxon>Actinopolysporaceae</taxon>
        <taxon>Actinopolyspora</taxon>
        <taxon>Actinopolyspora alba group</taxon>
    </lineage>
</organism>
<evidence type="ECO:0000256" key="1">
    <source>
        <dbReference type="ARBA" id="ARBA00006211"/>
    </source>
</evidence>
<comment type="similarity">
    <text evidence="1">Belongs to the SIMIBI class G3E GTPase family. HypB/HupM subfamily.</text>
</comment>